<dbReference type="GO" id="GO:0032436">
    <property type="term" value="P:positive regulation of proteasomal ubiquitin-dependent protein catabolic process"/>
    <property type="evidence" value="ECO:0007669"/>
    <property type="project" value="TreeGrafter"/>
</dbReference>
<dbReference type="InterPro" id="IPR019138">
    <property type="entry name" value="De-etiolated_protein_1_Det1"/>
</dbReference>
<evidence type="ECO:0000256" key="1">
    <source>
        <dbReference type="SAM" id="MobiDB-lite"/>
    </source>
</evidence>
<reference evidence="2" key="1">
    <citation type="submission" date="2020-06" db="EMBL/GenBank/DDBJ databases">
        <title>WGS assembly of Ceratodon purpureus strain R40.</title>
        <authorList>
            <person name="Carey S.B."/>
            <person name="Jenkins J."/>
            <person name="Shu S."/>
            <person name="Lovell J.T."/>
            <person name="Sreedasyam A."/>
            <person name="Maumus F."/>
            <person name="Tiley G.P."/>
            <person name="Fernandez-Pozo N."/>
            <person name="Barry K."/>
            <person name="Chen C."/>
            <person name="Wang M."/>
            <person name="Lipzen A."/>
            <person name="Daum C."/>
            <person name="Saski C.A."/>
            <person name="Payton A.C."/>
            <person name="Mcbreen J.C."/>
            <person name="Conrad R.E."/>
            <person name="Kollar L.M."/>
            <person name="Olsson S."/>
            <person name="Huttunen S."/>
            <person name="Landis J.B."/>
            <person name="Wickett N.J."/>
            <person name="Johnson M.G."/>
            <person name="Rensing S.A."/>
            <person name="Grimwood J."/>
            <person name="Schmutz J."/>
            <person name="Mcdaniel S.F."/>
        </authorList>
    </citation>
    <scope>NUCLEOTIDE SEQUENCE</scope>
    <source>
        <strain evidence="2">R40</strain>
    </source>
</reference>
<comment type="caution">
    <text evidence="2">The sequence shown here is derived from an EMBL/GenBank/DDBJ whole genome shotgun (WGS) entry which is preliminary data.</text>
</comment>
<feature type="region of interest" description="Disordered" evidence="1">
    <location>
        <begin position="293"/>
        <end position="321"/>
    </location>
</feature>
<evidence type="ECO:0000313" key="3">
    <source>
        <dbReference type="Proteomes" id="UP000822688"/>
    </source>
</evidence>
<dbReference type="GO" id="GO:0031625">
    <property type="term" value="F:ubiquitin protein ligase binding"/>
    <property type="evidence" value="ECO:0007669"/>
    <property type="project" value="TreeGrafter"/>
</dbReference>
<feature type="compositionally biased region" description="Polar residues" evidence="1">
    <location>
        <begin position="308"/>
        <end position="318"/>
    </location>
</feature>
<proteinExistence type="predicted"/>
<organism evidence="2 3">
    <name type="scientific">Ceratodon purpureus</name>
    <name type="common">Fire moss</name>
    <name type="synonym">Dicranum purpureum</name>
    <dbReference type="NCBI Taxonomy" id="3225"/>
    <lineage>
        <taxon>Eukaryota</taxon>
        <taxon>Viridiplantae</taxon>
        <taxon>Streptophyta</taxon>
        <taxon>Embryophyta</taxon>
        <taxon>Bryophyta</taxon>
        <taxon>Bryophytina</taxon>
        <taxon>Bryopsida</taxon>
        <taxon>Dicranidae</taxon>
        <taxon>Pseudoditrichales</taxon>
        <taxon>Ditrichaceae</taxon>
        <taxon>Ceratodon</taxon>
    </lineage>
</organism>
<dbReference type="GO" id="GO:0031461">
    <property type="term" value="C:cullin-RING ubiquitin ligase complex"/>
    <property type="evidence" value="ECO:0007669"/>
    <property type="project" value="TreeGrafter"/>
</dbReference>
<feature type="compositionally biased region" description="Basic and acidic residues" evidence="1">
    <location>
        <begin position="524"/>
        <end position="537"/>
    </location>
</feature>
<dbReference type="GO" id="GO:0016567">
    <property type="term" value="P:protein ubiquitination"/>
    <property type="evidence" value="ECO:0007669"/>
    <property type="project" value="TreeGrafter"/>
</dbReference>
<feature type="compositionally biased region" description="Low complexity" evidence="1">
    <location>
        <begin position="419"/>
        <end position="435"/>
    </location>
</feature>
<dbReference type="Pfam" id="PF09737">
    <property type="entry name" value="Det1"/>
    <property type="match status" value="2"/>
</dbReference>
<dbReference type="Proteomes" id="UP000822688">
    <property type="component" value="Chromosome 3"/>
</dbReference>
<evidence type="ECO:0008006" key="4">
    <source>
        <dbReference type="Google" id="ProtNLM"/>
    </source>
</evidence>
<dbReference type="AlphaFoldDB" id="A0A8T0IK55"/>
<accession>A0A8T0IK55</accession>
<dbReference type="GO" id="GO:0005634">
    <property type="term" value="C:nucleus"/>
    <property type="evidence" value="ECO:0007669"/>
    <property type="project" value="TreeGrafter"/>
</dbReference>
<sequence length="811" mass="90971">MWKRSENIVHRLFSRQISRGSPNTHLHRARGFYENVVPSHTVYEVDCPDQWWRRFTNDGQYLVCFSRSSQDLLIYRPLWLSYHSKSELNEELPASANKFESHFSLLHRIPLATGVNEVICKDFFLSTENNLYGIFATSTAPDANAPAAAGAVAGVPCIEKITFIIVRLADGVITARSVFQDDYIHLAHNAGVFLHDDLLAILSVRFQRIHILQIRDGGLFLDVRTIGEFCREDDELLLNSQAQEESQYQEQAMQRKARGMVNSDTATPAGQPPHPQTMKFWGSKPWRALMSERRHQPSSHEPRAAMVGTSQPTLSAPSQPGVELDSLYEGYFRGLLPNGSSRQHTGPHGSSLENVHVWRFEEGGNISNNVAGRHLLLGGEYSNYEEAFASHPGVRIDLNGNPSGFEALGGRGEYPAYESVSRNGSSSHSHSTSSSDTRDALGLSIATVQPYAEHRHGSSSQGHRTRPVPTMFSGGSQSRRAESSLSQDEANLPGSGPGPGILFPRPAAGEDVDSGVTGGPGRGGDSHVDGTDGRPVQDEPQPSGQILGGLKHRLLSFILQCIQNDDTSPAIKAQRLKRFYYHFQQYMDLVMWKVQFLDRCHLLIKFGSTDGLVPRNSEASNQITFLAVYNMETTDMLGFYQNSSEELLQCVERYCDHFRMAPQYPLYMNFISSYSNNSFAREFLQKQKAASLNSKIGTYSQVVKRTLASLPHNSQSQNPSPYFDQYLFHYDEKLISATDRHKPCMEHPIKFISRRRPNTLKFKINPGTELGSNDSHIKRVASFFFHPIYPFAISVQQSFMQTTIVNFHFRK</sequence>
<dbReference type="PANTHER" id="PTHR13374">
    <property type="entry name" value="DET1 HOMOLOG DE-ETIOLATED-1 HOMOLOG"/>
    <property type="match status" value="1"/>
</dbReference>
<protein>
    <recommendedName>
        <fullName evidence="4">Light-mediated development protein DET1</fullName>
    </recommendedName>
</protein>
<feature type="region of interest" description="Disordered" evidence="1">
    <location>
        <begin position="416"/>
        <end position="439"/>
    </location>
</feature>
<keyword evidence="3" id="KW-1185">Reference proteome</keyword>
<feature type="region of interest" description="Disordered" evidence="1">
    <location>
        <begin position="452"/>
        <end position="545"/>
    </location>
</feature>
<dbReference type="GO" id="GO:1990756">
    <property type="term" value="F:ubiquitin-like ligase-substrate adaptor activity"/>
    <property type="evidence" value="ECO:0007669"/>
    <property type="project" value="TreeGrafter"/>
</dbReference>
<feature type="compositionally biased region" description="Polar residues" evidence="1">
    <location>
        <begin position="473"/>
        <end position="489"/>
    </location>
</feature>
<dbReference type="EMBL" id="CM026423">
    <property type="protein sequence ID" value="KAG0582813.1"/>
    <property type="molecule type" value="Genomic_DNA"/>
</dbReference>
<name>A0A8T0IK55_CERPU</name>
<gene>
    <name evidence="2" type="ORF">KC19_3G088100</name>
</gene>
<evidence type="ECO:0000313" key="2">
    <source>
        <dbReference type="EMBL" id="KAG0582813.1"/>
    </source>
</evidence>
<feature type="compositionally biased region" description="Basic and acidic residues" evidence="1">
    <location>
        <begin position="293"/>
        <end position="303"/>
    </location>
</feature>
<dbReference type="PANTHER" id="PTHR13374:SF3">
    <property type="entry name" value="DET1 HOMOLOG"/>
    <property type="match status" value="1"/>
</dbReference>